<accession>A0A9P0HMI6</accession>
<name>A0A9P0HMI6_NEZVI</name>
<evidence type="ECO:0000313" key="3">
    <source>
        <dbReference type="Proteomes" id="UP001152798"/>
    </source>
</evidence>
<dbReference type="AlphaFoldDB" id="A0A9P0HMI6"/>
<protein>
    <submittedName>
        <fullName evidence="2">Uncharacterized protein</fullName>
    </submittedName>
</protein>
<evidence type="ECO:0000256" key="1">
    <source>
        <dbReference type="SAM" id="MobiDB-lite"/>
    </source>
</evidence>
<gene>
    <name evidence="2" type="ORF">NEZAVI_LOCUS13064</name>
</gene>
<sequence>MNPTLPFPGSRSTAHHHREVTDQQRWPMGCLQGWSHASSTIQMVRHKLKCRKLLKTILQVPRPGSEKVPSLPRWTENAQLSPTDINGSFHKQGERVEIEKKKL</sequence>
<evidence type="ECO:0000313" key="2">
    <source>
        <dbReference type="EMBL" id="CAH1404703.1"/>
    </source>
</evidence>
<feature type="region of interest" description="Disordered" evidence="1">
    <location>
        <begin position="78"/>
        <end position="103"/>
    </location>
</feature>
<organism evidence="2 3">
    <name type="scientific">Nezara viridula</name>
    <name type="common">Southern green stink bug</name>
    <name type="synonym">Cimex viridulus</name>
    <dbReference type="NCBI Taxonomy" id="85310"/>
    <lineage>
        <taxon>Eukaryota</taxon>
        <taxon>Metazoa</taxon>
        <taxon>Ecdysozoa</taxon>
        <taxon>Arthropoda</taxon>
        <taxon>Hexapoda</taxon>
        <taxon>Insecta</taxon>
        <taxon>Pterygota</taxon>
        <taxon>Neoptera</taxon>
        <taxon>Paraneoptera</taxon>
        <taxon>Hemiptera</taxon>
        <taxon>Heteroptera</taxon>
        <taxon>Panheteroptera</taxon>
        <taxon>Pentatomomorpha</taxon>
        <taxon>Pentatomoidea</taxon>
        <taxon>Pentatomidae</taxon>
        <taxon>Pentatominae</taxon>
        <taxon>Nezara</taxon>
    </lineage>
</organism>
<reference evidence="2" key="1">
    <citation type="submission" date="2022-01" db="EMBL/GenBank/DDBJ databases">
        <authorList>
            <person name="King R."/>
        </authorList>
    </citation>
    <scope>NUCLEOTIDE SEQUENCE</scope>
</reference>
<dbReference type="Proteomes" id="UP001152798">
    <property type="component" value="Chromosome 6"/>
</dbReference>
<keyword evidence="3" id="KW-1185">Reference proteome</keyword>
<proteinExistence type="predicted"/>
<feature type="region of interest" description="Disordered" evidence="1">
    <location>
        <begin position="1"/>
        <end position="22"/>
    </location>
</feature>
<feature type="compositionally biased region" description="Basic and acidic residues" evidence="1">
    <location>
        <begin position="91"/>
        <end position="103"/>
    </location>
</feature>
<dbReference type="EMBL" id="OV725082">
    <property type="protein sequence ID" value="CAH1404703.1"/>
    <property type="molecule type" value="Genomic_DNA"/>
</dbReference>